<dbReference type="Pfam" id="PF00246">
    <property type="entry name" value="Peptidase_M14"/>
    <property type="match status" value="1"/>
</dbReference>
<evidence type="ECO:0000256" key="6">
    <source>
        <dbReference type="ARBA" id="ARBA00022729"/>
    </source>
</evidence>
<evidence type="ECO:0000256" key="9">
    <source>
        <dbReference type="ARBA" id="ARBA00023049"/>
    </source>
</evidence>
<name>A0A927B1V8_9BACT</name>
<dbReference type="FunFam" id="3.40.630.10:FF:000084">
    <property type="entry name" value="Carboxypeptidase B2"/>
    <property type="match status" value="1"/>
</dbReference>
<dbReference type="GO" id="GO:0006508">
    <property type="term" value="P:proteolysis"/>
    <property type="evidence" value="ECO:0007669"/>
    <property type="project" value="UniProtKB-KW"/>
</dbReference>
<dbReference type="RefSeq" id="WP_191039523.1">
    <property type="nucleotide sequence ID" value="NZ_JACXAA010000004.1"/>
</dbReference>
<evidence type="ECO:0000256" key="1">
    <source>
        <dbReference type="ARBA" id="ARBA00001947"/>
    </source>
</evidence>
<evidence type="ECO:0000256" key="10">
    <source>
        <dbReference type="ARBA" id="ARBA00050859"/>
    </source>
</evidence>
<keyword evidence="7" id="KW-0378">Hydrolase</keyword>
<organism evidence="15 16">
    <name type="scientific">Spirosoma validum</name>
    <dbReference type="NCBI Taxonomy" id="2771355"/>
    <lineage>
        <taxon>Bacteria</taxon>
        <taxon>Pseudomonadati</taxon>
        <taxon>Bacteroidota</taxon>
        <taxon>Cytophagia</taxon>
        <taxon>Cytophagales</taxon>
        <taxon>Cytophagaceae</taxon>
        <taxon>Spirosoma</taxon>
    </lineage>
</organism>
<dbReference type="EC" id="3.4.17.18" evidence="11"/>
<dbReference type="GO" id="GO:0004181">
    <property type="term" value="F:metallocarboxypeptidase activity"/>
    <property type="evidence" value="ECO:0007669"/>
    <property type="project" value="InterPro"/>
</dbReference>
<feature type="signal peptide" evidence="13">
    <location>
        <begin position="1"/>
        <end position="22"/>
    </location>
</feature>
<protein>
    <recommendedName>
        <fullName evidence="11">carboxypeptidase T</fullName>
        <ecNumber evidence="11">3.4.17.18</ecNumber>
    </recommendedName>
</protein>
<dbReference type="EMBL" id="JACXAA010000004">
    <property type="protein sequence ID" value="MBD2753883.1"/>
    <property type="molecule type" value="Genomic_DNA"/>
</dbReference>
<feature type="domain" description="Peptidase M14" evidence="14">
    <location>
        <begin position="126"/>
        <end position="426"/>
    </location>
</feature>
<dbReference type="SMART" id="SM00631">
    <property type="entry name" value="Zn_pept"/>
    <property type="match status" value="1"/>
</dbReference>
<dbReference type="InterPro" id="IPR033810">
    <property type="entry name" value="Carboxypeptidase_T"/>
</dbReference>
<evidence type="ECO:0000256" key="12">
    <source>
        <dbReference type="PROSITE-ProRule" id="PRU01379"/>
    </source>
</evidence>
<reference evidence="15" key="1">
    <citation type="submission" date="2020-09" db="EMBL/GenBank/DDBJ databases">
        <authorList>
            <person name="Kim M.K."/>
        </authorList>
    </citation>
    <scope>NUCLEOTIDE SEQUENCE</scope>
    <source>
        <strain evidence="15">BT704</strain>
    </source>
</reference>
<dbReference type="CDD" id="cd03859">
    <property type="entry name" value="M14_CPT"/>
    <property type="match status" value="1"/>
</dbReference>
<evidence type="ECO:0000256" key="2">
    <source>
        <dbReference type="ARBA" id="ARBA00005988"/>
    </source>
</evidence>
<sequence length="678" mass="75210">MKIKYSLAMLLSLLLWTSFCSAQRLKYHRITVQIEPLQLEHLLNNGLQVDHFSYQNKKDFVAEVSDQDIAVFKRYGIKVTYLIKDLEKSYAKINEQINRQAAQSGANARQAAVTTPTNFSLGSYGGYFTFADIPVILDRMQTLYPNLISVRTSIGNSIQGRPMYMVKISDNPDVDEEEPELMLNALHHAREPIGLSQLIFFMWHLLENYDSDPEIRTLLNSSEMYIVPCVNPDGYVYNQTTNSNGGGMWRKNRRANSGGSFGVDLNRNYGYNWGLDNSGSSPTRSSDTYRGTAAFSEPEIANMRDFMLQHQFVTALNFHAHGNYLTYPFDYQTVNTNPDLDIFKSIATYLTLENGFKTGNSQQTLNYLINGGSNDWQWGEQVAKNKIYGLLPEIGSSSDGFWPASSRIIPLCNTTIEMNKKMLRISTFYGRVTPTGSTTINQQTSRMLRYTFQNYSLKPASYTVTASSSSSYVTSIDAPKTYSGLAMLQSTPDSIGFTIDSNTPSGTPITFELAVDNGLSIQKETITFTYIAPPPVANADLTPTIYVRPTVAYSQDNITVVVNVIELQGADSNGLITVRVTKDAAVKLTFDNQATSVGNRPVQNNVWNFDGDTNPFYYILTSTEPILAGQYLSFGLEGLLAPKGTAGGLSISSVVIGGSGGETKVVNNIDADKLDYFQ</sequence>
<evidence type="ECO:0000256" key="7">
    <source>
        <dbReference type="ARBA" id="ARBA00022801"/>
    </source>
</evidence>
<evidence type="ECO:0000256" key="11">
    <source>
        <dbReference type="ARBA" id="ARBA00066554"/>
    </source>
</evidence>
<comment type="cofactor">
    <cofactor evidence="1">
        <name>Zn(2+)</name>
        <dbReference type="ChEBI" id="CHEBI:29105"/>
    </cofactor>
</comment>
<dbReference type="PROSITE" id="PS52035">
    <property type="entry name" value="PEPTIDASE_M14"/>
    <property type="match status" value="1"/>
</dbReference>
<evidence type="ECO:0000313" key="15">
    <source>
        <dbReference type="EMBL" id="MBD2753883.1"/>
    </source>
</evidence>
<dbReference type="PRINTS" id="PR00765">
    <property type="entry name" value="CRBOXYPTASEA"/>
</dbReference>
<keyword evidence="8" id="KW-0862">Zinc</keyword>
<keyword evidence="6 13" id="KW-0732">Signal</keyword>
<evidence type="ECO:0000256" key="13">
    <source>
        <dbReference type="SAM" id="SignalP"/>
    </source>
</evidence>
<evidence type="ECO:0000256" key="4">
    <source>
        <dbReference type="ARBA" id="ARBA00022670"/>
    </source>
</evidence>
<dbReference type="PANTHER" id="PTHR11705:SF143">
    <property type="entry name" value="SLL0236 PROTEIN"/>
    <property type="match status" value="1"/>
</dbReference>
<evidence type="ECO:0000256" key="3">
    <source>
        <dbReference type="ARBA" id="ARBA00022645"/>
    </source>
</evidence>
<evidence type="ECO:0000256" key="5">
    <source>
        <dbReference type="ARBA" id="ARBA00022723"/>
    </source>
</evidence>
<feature type="chain" id="PRO_5037371086" description="carboxypeptidase T" evidence="13">
    <location>
        <begin position="23"/>
        <end position="678"/>
    </location>
</feature>
<evidence type="ECO:0000259" key="14">
    <source>
        <dbReference type="PROSITE" id="PS52035"/>
    </source>
</evidence>
<keyword evidence="16" id="KW-1185">Reference proteome</keyword>
<evidence type="ECO:0000256" key="8">
    <source>
        <dbReference type="ARBA" id="ARBA00022833"/>
    </source>
</evidence>
<dbReference type="InterPro" id="IPR000834">
    <property type="entry name" value="Peptidase_M14"/>
</dbReference>
<dbReference type="Proteomes" id="UP000653797">
    <property type="component" value="Unassembled WGS sequence"/>
</dbReference>
<comment type="similarity">
    <text evidence="2 12">Belongs to the peptidase M14 family.</text>
</comment>
<comment type="caution">
    <text evidence="15">The sequence shown here is derived from an EMBL/GenBank/DDBJ whole genome shotgun (WGS) entry which is preliminary data.</text>
</comment>
<feature type="active site" description="Proton donor/acceptor" evidence="12">
    <location>
        <position position="393"/>
    </location>
</feature>
<dbReference type="AlphaFoldDB" id="A0A927B1V8"/>
<accession>A0A927B1V8</accession>
<proteinExistence type="inferred from homology"/>
<keyword evidence="4" id="KW-0645">Protease</keyword>
<dbReference type="PANTHER" id="PTHR11705">
    <property type="entry name" value="PROTEASE FAMILY M14 CARBOXYPEPTIDASE A,B"/>
    <property type="match status" value="1"/>
</dbReference>
<comment type="catalytic activity">
    <reaction evidence="10">
        <text>Releases a C-terminal residue, which may be hydrophobic or positively charged.</text>
        <dbReference type="EC" id="3.4.17.18"/>
    </reaction>
</comment>
<evidence type="ECO:0000313" key="16">
    <source>
        <dbReference type="Proteomes" id="UP000653797"/>
    </source>
</evidence>
<dbReference type="Gene3D" id="3.40.630.10">
    <property type="entry name" value="Zn peptidases"/>
    <property type="match status" value="1"/>
</dbReference>
<keyword evidence="5" id="KW-0479">Metal-binding</keyword>
<keyword evidence="9" id="KW-0482">Metalloprotease</keyword>
<dbReference type="GO" id="GO:0005615">
    <property type="term" value="C:extracellular space"/>
    <property type="evidence" value="ECO:0007669"/>
    <property type="project" value="TreeGrafter"/>
</dbReference>
<gene>
    <name evidence="15" type="ORF">IC230_13335</name>
</gene>
<dbReference type="GO" id="GO:0008270">
    <property type="term" value="F:zinc ion binding"/>
    <property type="evidence" value="ECO:0007669"/>
    <property type="project" value="InterPro"/>
</dbReference>
<keyword evidence="3 15" id="KW-0121">Carboxypeptidase</keyword>
<dbReference type="SUPFAM" id="SSF53187">
    <property type="entry name" value="Zn-dependent exopeptidases"/>
    <property type="match status" value="1"/>
</dbReference>